<keyword evidence="2" id="KW-1185">Reference proteome</keyword>
<organism evidence="1 2">
    <name type="scientific">Saccharothrix australiensis</name>
    <dbReference type="NCBI Taxonomy" id="2072"/>
    <lineage>
        <taxon>Bacteria</taxon>
        <taxon>Bacillati</taxon>
        <taxon>Actinomycetota</taxon>
        <taxon>Actinomycetes</taxon>
        <taxon>Pseudonocardiales</taxon>
        <taxon>Pseudonocardiaceae</taxon>
        <taxon>Saccharothrix</taxon>
    </lineage>
</organism>
<dbReference type="EMBL" id="RBXO01000001">
    <property type="protein sequence ID" value="RKT52869.1"/>
    <property type="molecule type" value="Genomic_DNA"/>
</dbReference>
<gene>
    <name evidence="1" type="ORF">C8E97_1409</name>
</gene>
<protein>
    <submittedName>
        <fullName evidence="1">Uncharacterized protein</fullName>
    </submittedName>
</protein>
<sequence length="223" mass="24166">MAHPGQARRDGTRESVEAFARYLDRCRDAHLRSRADTVRDWARALAEADRPGAGDERHLALAEVRDRARVLAFALTASRGDALKAAGSSGATLEHVVDGQPYLGDDRLGRAQSDYHDAHVSYAAHSAAAHHARLVVRGLSRDLARAAAAGRAGGVSRVCGLARRLVECALRLWLVPRPAARRRRCWARLDELGRCARPRSAQLGYALQVLVRGTDLDVGDGDG</sequence>
<accession>A0A495VU46</accession>
<dbReference type="Proteomes" id="UP000282084">
    <property type="component" value="Unassembled WGS sequence"/>
</dbReference>
<proteinExistence type="predicted"/>
<name>A0A495VU46_9PSEU</name>
<comment type="caution">
    <text evidence="1">The sequence shown here is derived from an EMBL/GenBank/DDBJ whole genome shotgun (WGS) entry which is preliminary data.</text>
</comment>
<reference evidence="1 2" key="1">
    <citation type="submission" date="2018-10" db="EMBL/GenBank/DDBJ databases">
        <title>Sequencing the genomes of 1000 actinobacteria strains.</title>
        <authorList>
            <person name="Klenk H.-P."/>
        </authorList>
    </citation>
    <scope>NUCLEOTIDE SEQUENCE [LARGE SCALE GENOMIC DNA]</scope>
    <source>
        <strain evidence="1 2">DSM 43800</strain>
    </source>
</reference>
<evidence type="ECO:0000313" key="2">
    <source>
        <dbReference type="Proteomes" id="UP000282084"/>
    </source>
</evidence>
<evidence type="ECO:0000313" key="1">
    <source>
        <dbReference type="EMBL" id="RKT52869.1"/>
    </source>
</evidence>
<dbReference type="AlphaFoldDB" id="A0A495VU46"/>
<dbReference type="RefSeq" id="WP_121002751.1">
    <property type="nucleotide sequence ID" value="NZ_RBXO01000001.1"/>
</dbReference>